<dbReference type="InterPro" id="IPR022745">
    <property type="entry name" value="eIF4G1_eIF4E-bd"/>
</dbReference>
<evidence type="ECO:0000256" key="7">
    <source>
        <dbReference type="ARBA" id="ARBA00022917"/>
    </source>
</evidence>
<accession>A0A4Q1BQW8</accession>
<feature type="compositionally biased region" description="Polar residues" evidence="8">
    <location>
        <begin position="1111"/>
        <end position="1131"/>
    </location>
</feature>
<dbReference type="OrthoDB" id="514777at2759"/>
<evidence type="ECO:0000313" key="10">
    <source>
        <dbReference type="EMBL" id="RXK40344.1"/>
    </source>
</evidence>
<evidence type="ECO:0000259" key="9">
    <source>
        <dbReference type="SMART" id="SM00543"/>
    </source>
</evidence>
<dbReference type="PANTHER" id="PTHR23253:SF9">
    <property type="entry name" value="EUKARYOTIC TRANSLATION INITIATION FACTOR 4 GAMMA 2"/>
    <property type="match status" value="1"/>
</dbReference>
<dbReference type="InterPro" id="IPR016024">
    <property type="entry name" value="ARM-type_fold"/>
</dbReference>
<comment type="similarity">
    <text evidence="2">Belongs to the eukaryotic initiation factor 4G family.</text>
</comment>
<dbReference type="InParanoid" id="A0A4Q1BQW8"/>
<feature type="region of interest" description="Disordered" evidence="8">
    <location>
        <begin position="443"/>
        <end position="578"/>
    </location>
</feature>
<feature type="compositionally biased region" description="Basic and acidic residues" evidence="8">
    <location>
        <begin position="448"/>
        <end position="485"/>
    </location>
</feature>
<dbReference type="InterPro" id="IPR036211">
    <property type="entry name" value="eIF4G_eIF4E-bd_sf"/>
</dbReference>
<keyword evidence="4" id="KW-0396">Initiation factor</keyword>
<keyword evidence="6" id="KW-0694">RNA-binding</keyword>
<dbReference type="VEuPathDB" id="FungiDB:TREMEDRAFT_38178"/>
<comment type="caution">
    <text evidence="10">The sequence shown here is derived from an EMBL/GenBank/DDBJ whole genome shotgun (WGS) entry which is preliminary data.</text>
</comment>
<feature type="region of interest" description="Disordered" evidence="8">
    <location>
        <begin position="1"/>
        <end position="30"/>
    </location>
</feature>
<feature type="region of interest" description="Disordered" evidence="8">
    <location>
        <begin position="237"/>
        <end position="305"/>
    </location>
</feature>
<dbReference type="Proteomes" id="UP000289152">
    <property type="component" value="Unassembled WGS sequence"/>
</dbReference>
<feature type="compositionally biased region" description="Low complexity" evidence="8">
    <location>
        <begin position="499"/>
        <end position="514"/>
    </location>
</feature>
<reference evidence="10 11" key="1">
    <citation type="submission" date="2016-06" db="EMBL/GenBank/DDBJ databases">
        <title>Evolution of pathogenesis and genome organization in the Tremellales.</title>
        <authorList>
            <person name="Cuomo C."/>
            <person name="Litvintseva A."/>
            <person name="Heitman J."/>
            <person name="Chen Y."/>
            <person name="Sun S."/>
            <person name="Springer D."/>
            <person name="Dromer F."/>
            <person name="Young S."/>
            <person name="Zeng Q."/>
            <person name="Chapman S."/>
            <person name="Gujja S."/>
            <person name="Saif S."/>
            <person name="Birren B."/>
        </authorList>
    </citation>
    <scope>NUCLEOTIDE SEQUENCE [LARGE SCALE GENOMIC DNA]</scope>
    <source>
        <strain evidence="10 11">ATCC 28783</strain>
    </source>
</reference>
<feature type="region of interest" description="Disordered" evidence="8">
    <location>
        <begin position="689"/>
        <end position="758"/>
    </location>
</feature>
<evidence type="ECO:0000256" key="2">
    <source>
        <dbReference type="ARBA" id="ARBA00005775"/>
    </source>
</evidence>
<keyword evidence="3" id="KW-0963">Cytoplasm</keyword>
<dbReference type="InterPro" id="IPR003890">
    <property type="entry name" value="MIF4G-like_typ-3"/>
</dbReference>
<gene>
    <name evidence="10" type="ORF">M231_02327</name>
</gene>
<dbReference type="Pfam" id="PF02854">
    <property type="entry name" value="MIF4G"/>
    <property type="match status" value="1"/>
</dbReference>
<dbReference type="SUPFAM" id="SSF48371">
    <property type="entry name" value="ARM repeat"/>
    <property type="match status" value="1"/>
</dbReference>
<proteinExistence type="inferred from homology"/>
<dbReference type="Pfam" id="PF12152">
    <property type="entry name" value="eIF_4G1"/>
    <property type="match status" value="1"/>
</dbReference>
<feature type="compositionally biased region" description="Polar residues" evidence="8">
    <location>
        <begin position="1078"/>
        <end position="1099"/>
    </location>
</feature>
<dbReference type="GO" id="GO:0016281">
    <property type="term" value="C:eukaryotic translation initiation factor 4F complex"/>
    <property type="evidence" value="ECO:0007669"/>
    <property type="project" value="TreeGrafter"/>
</dbReference>
<dbReference type="GO" id="GO:0010494">
    <property type="term" value="C:cytoplasmic stress granule"/>
    <property type="evidence" value="ECO:0007669"/>
    <property type="project" value="UniProtKB-ARBA"/>
</dbReference>
<name>A0A4Q1BQW8_TREME</name>
<sequence length="1345" mass="146508">MSAVESTAPNHNSSAWFRGTPPHVSPDSGGHVNGQVTAPISIARNGSLLVSGGDLNMGASLVICFGRILMLLETPGGLAFGTVNSETPMLSSSPAVPSMTGAHLDSAINVFGSVPVQPENGDKLPPKQNLDVHSLFISRPKIAKERRESASQAVMLPPPGPYMSNGPRPSQIQPRSPVPSPMSAPYPRPMMQARPGMPMQRPMELPYAQGYAMGFPQGFYGYQYNMPWNPMAQQAVANPISPRGPQPSLPQPTPDPSTLPNSIGTSPRPTPPSRTASILPTPPHIASMRPPASAAHSFTPSPQTHLSVNATAFTPRKPAVPVKFSRPDGTTLDVNVVAKDVKEPKEKKVEQAGATPKRQLPSLPIIVRPPESEEQKRLRLDELAQEAKIRSEVERDEQEREERRQRAEAKAKEEAAQAEAKIKAEVAVQAEKMKAEQSIKTAALAGLEVERNEAELRKETDDKEAELKTAELKTAELKTAELKEEMEGEDEPLHTAPEANASASQQRAAGRAPALISPVPGDDSQTIREVAAQPLLPPPVSASPLPSPRLGSSTLPPKPVSALSRSSPSQATSPTSSTIVTAAPILNLSAITYPSPNHPPNPDLNKDAQPGKFRYDRDFLLQFMNICTEKPANLPKLGEIGLEADASSGFGRKRSTAGSARPVGLGMTRPLPSQGMGTFNMGNMGSFASGPLRAADRNRPSRVPSQGPLTPMISRGVARGSQRGTRRQPPPPADDASPLVVSANSWSAQRPSNDEGSPAYVERKVKALLNKLTAEKFDSIAQQILEWANKSEHETDGTSLKLVIKLVFEKATDEAHWSQMYARLCRLILERLNPNVSETVEDGKVISGGVLFRRYLIGRCQVDFENGWKAREDTATAAAARSEEDKQQLANREGDEAPMLSDEYYAAQKAKRRGLGLVQLIGELYKLEMISRNVIRQCLRRLLGNLDSPDEEDIESTCKLLTTIGGQYDEVEKDNMDVIFDRLSVILKGDKLPSRIRFMIMDVFDLRRSGWQSRKPQSSVMTIAEVHEQAAREQAEKSAALSRDAISRGGSRAGGRRDGPQTGEWQNVPTGRPPQRPTDFSNLGKLSSQTMPNAPSFTGPSGIFARKGKTSLVTPPMSRQASTADLSNKFNVLSGEAADKAEPKQEEPQRKKITLKPRTKPMPNEEAEAGEVKDEAKEMETTSDEESGMSEQQALDKIELDMKELWGDKGLIGTRNPSDIVEYFRALPTQHHLLLATRLLDHLFRTQKTKDGEIIASGWKKSIEERVISPELLLKSVESRISTLDDDAVDFPAAYKAVALLVRSIAASPDDLERLVSLIIVEGTPRLTPRMKWEKALREVDEASA</sequence>
<feature type="domain" description="MIF4G" evidence="9">
    <location>
        <begin position="762"/>
        <end position="1010"/>
    </location>
</feature>
<evidence type="ECO:0000256" key="1">
    <source>
        <dbReference type="ARBA" id="ARBA00004496"/>
    </source>
</evidence>
<dbReference type="SUPFAM" id="SSF101489">
    <property type="entry name" value="Eukaryotic initiation factor 4f subunit eIF4g, eIF4e-binding domain"/>
    <property type="match status" value="1"/>
</dbReference>
<dbReference type="Gene3D" id="1.20.970.30">
    <property type="entry name" value="eIF4G, eIF4E-binding domain"/>
    <property type="match status" value="1"/>
</dbReference>
<dbReference type="STRING" id="5217.A0A4Q1BQW8"/>
<feature type="compositionally biased region" description="Pro residues" evidence="8">
    <location>
        <begin position="242"/>
        <end position="257"/>
    </location>
</feature>
<feature type="compositionally biased region" description="Polar residues" evidence="8">
    <location>
        <begin position="296"/>
        <end position="305"/>
    </location>
</feature>
<dbReference type="Gene3D" id="1.25.40.180">
    <property type="match status" value="1"/>
</dbReference>
<feature type="region of interest" description="Disordered" evidence="8">
    <location>
        <begin position="591"/>
        <end position="611"/>
    </location>
</feature>
<feature type="compositionally biased region" description="Basic and acidic residues" evidence="8">
    <location>
        <begin position="1137"/>
        <end position="1150"/>
    </location>
</feature>
<feature type="compositionally biased region" description="Pro residues" evidence="8">
    <location>
        <begin position="535"/>
        <end position="547"/>
    </location>
</feature>
<dbReference type="EMBL" id="SDIL01000019">
    <property type="protein sequence ID" value="RXK40344.1"/>
    <property type="molecule type" value="Genomic_DNA"/>
</dbReference>
<dbReference type="FunFam" id="1.25.40.180:FF:000020">
    <property type="entry name" value="Eukaryotic translation initiation factor subunit"/>
    <property type="match status" value="1"/>
</dbReference>
<dbReference type="SMART" id="SM00543">
    <property type="entry name" value="MIF4G"/>
    <property type="match status" value="1"/>
</dbReference>
<feature type="region of interest" description="Disordered" evidence="8">
    <location>
        <begin position="649"/>
        <end position="668"/>
    </location>
</feature>
<feature type="compositionally biased region" description="Polar residues" evidence="8">
    <location>
        <begin position="742"/>
        <end position="755"/>
    </location>
</feature>
<feature type="compositionally biased region" description="Polar residues" evidence="8">
    <location>
        <begin position="1"/>
        <end position="15"/>
    </location>
</feature>
<feature type="region of interest" description="Disordered" evidence="8">
    <location>
        <begin position="343"/>
        <end position="377"/>
    </location>
</feature>
<evidence type="ECO:0000256" key="8">
    <source>
        <dbReference type="SAM" id="MobiDB-lite"/>
    </source>
</evidence>
<organism evidence="10 11">
    <name type="scientific">Tremella mesenterica</name>
    <name type="common">Jelly fungus</name>
    <dbReference type="NCBI Taxonomy" id="5217"/>
    <lineage>
        <taxon>Eukaryota</taxon>
        <taxon>Fungi</taxon>
        <taxon>Dikarya</taxon>
        <taxon>Basidiomycota</taxon>
        <taxon>Agaricomycotina</taxon>
        <taxon>Tremellomycetes</taxon>
        <taxon>Tremellales</taxon>
        <taxon>Tremellaceae</taxon>
        <taxon>Tremella</taxon>
    </lineage>
</organism>
<comment type="subcellular location">
    <subcellularLocation>
        <location evidence="1">Cytoplasm</location>
    </subcellularLocation>
</comment>
<feature type="region of interest" description="Disordered" evidence="8">
    <location>
        <begin position="154"/>
        <end position="184"/>
    </location>
</feature>
<feature type="compositionally biased region" description="Low complexity" evidence="8">
    <location>
        <begin position="561"/>
        <end position="578"/>
    </location>
</feature>
<feature type="region of interest" description="Disordered" evidence="8">
    <location>
        <begin position="391"/>
        <end position="418"/>
    </location>
</feature>
<evidence type="ECO:0000256" key="5">
    <source>
        <dbReference type="ARBA" id="ARBA00022553"/>
    </source>
</evidence>
<feature type="compositionally biased region" description="Basic and acidic residues" evidence="8">
    <location>
        <begin position="1170"/>
        <end position="1180"/>
    </location>
</feature>
<protein>
    <recommendedName>
        <fullName evidence="9">MIF4G domain-containing protein</fullName>
    </recommendedName>
</protein>
<evidence type="ECO:0000313" key="11">
    <source>
        <dbReference type="Proteomes" id="UP000289152"/>
    </source>
</evidence>
<keyword evidence="11" id="KW-1185">Reference proteome</keyword>
<feature type="region of interest" description="Disordered" evidence="8">
    <location>
        <begin position="1029"/>
        <end position="1192"/>
    </location>
</feature>
<evidence type="ECO:0000256" key="6">
    <source>
        <dbReference type="ARBA" id="ARBA00022884"/>
    </source>
</evidence>
<keyword evidence="7" id="KW-0648">Protein biosynthesis</keyword>
<keyword evidence="5" id="KW-0597">Phosphoprotein</keyword>
<evidence type="ECO:0000256" key="3">
    <source>
        <dbReference type="ARBA" id="ARBA00022490"/>
    </source>
</evidence>
<dbReference type="GO" id="GO:0003743">
    <property type="term" value="F:translation initiation factor activity"/>
    <property type="evidence" value="ECO:0007669"/>
    <property type="project" value="UniProtKB-KW"/>
</dbReference>
<dbReference type="GO" id="GO:0003729">
    <property type="term" value="F:mRNA binding"/>
    <property type="evidence" value="ECO:0007669"/>
    <property type="project" value="TreeGrafter"/>
</dbReference>
<evidence type="ECO:0000256" key="4">
    <source>
        <dbReference type="ARBA" id="ARBA00022540"/>
    </source>
</evidence>
<dbReference type="PANTHER" id="PTHR23253">
    <property type="entry name" value="EUKARYOTIC TRANSLATION INITIATION FACTOR 4 GAMMA"/>
    <property type="match status" value="1"/>
</dbReference>